<dbReference type="InterPro" id="IPR059238">
    <property type="entry name" value="UBX1_UBXN9"/>
</dbReference>
<dbReference type="SMART" id="SM00721">
    <property type="entry name" value="BAR"/>
    <property type="match status" value="1"/>
</dbReference>
<dbReference type="GO" id="GO:0012506">
    <property type="term" value="C:vesicle membrane"/>
    <property type="evidence" value="ECO:0007669"/>
    <property type="project" value="TreeGrafter"/>
</dbReference>
<dbReference type="GO" id="GO:0006886">
    <property type="term" value="P:intracellular protein transport"/>
    <property type="evidence" value="ECO:0007669"/>
    <property type="project" value="TreeGrafter"/>
</dbReference>
<dbReference type="EMBL" id="JADGJW010000555">
    <property type="protein sequence ID" value="KAJ3215272.1"/>
    <property type="molecule type" value="Genomic_DNA"/>
</dbReference>
<dbReference type="InterPro" id="IPR018859">
    <property type="entry name" value="BAR_dom-cont"/>
</dbReference>
<feature type="domain" description="BAR" evidence="2">
    <location>
        <begin position="21"/>
        <end position="278"/>
    </location>
</feature>
<dbReference type="InterPro" id="IPR021569">
    <property type="entry name" value="TUG-UBL1"/>
</dbReference>
<organism evidence="3 4">
    <name type="scientific">Clydaea vesicula</name>
    <dbReference type="NCBI Taxonomy" id="447962"/>
    <lineage>
        <taxon>Eukaryota</taxon>
        <taxon>Fungi</taxon>
        <taxon>Fungi incertae sedis</taxon>
        <taxon>Chytridiomycota</taxon>
        <taxon>Chytridiomycota incertae sedis</taxon>
        <taxon>Chytridiomycetes</taxon>
        <taxon>Lobulomycetales</taxon>
        <taxon>Lobulomycetaceae</taxon>
        <taxon>Clydaea</taxon>
    </lineage>
</organism>
<feature type="compositionally biased region" description="Polar residues" evidence="1">
    <location>
        <begin position="477"/>
        <end position="493"/>
    </location>
</feature>
<keyword evidence="4" id="KW-1185">Reference proteome</keyword>
<dbReference type="Proteomes" id="UP001211065">
    <property type="component" value="Unassembled WGS sequence"/>
</dbReference>
<dbReference type="CDD" id="cd17075">
    <property type="entry name" value="UBX1_UBXN9"/>
    <property type="match status" value="1"/>
</dbReference>
<dbReference type="PANTHER" id="PTHR46467">
    <property type="entry name" value="TETHER CONTAINING UBX DOMAIN FOR GLUT4"/>
    <property type="match status" value="1"/>
</dbReference>
<feature type="region of interest" description="Disordered" evidence="1">
    <location>
        <begin position="535"/>
        <end position="562"/>
    </location>
</feature>
<dbReference type="Pfam" id="PF10455">
    <property type="entry name" value="BAR_2"/>
    <property type="match status" value="2"/>
</dbReference>
<gene>
    <name evidence="3" type="ORF">HK099_006441</name>
</gene>
<sequence>MERVNQRLNQVIAEFKPFGATLSKEFVRAQQLAKEKMGTETDVTVLPAEYLELENKVDKIKNLHENFLKISYTYTKEHNDYILTTADSVLDFATIVQQQVRGYLPRATPPLTSDIPKSLSHAFSKIAYYCSFFFGAEEPMSIALKKFSKGQEEIGSAKATQDQEATNKFHEPYLSTLTHAIGNSLKARKNVHSVRLTYDAKRVALKNAKPEFAEAAKADMELAEDEFVQAVDVSMGLMKAVVESNEPLKNLADLVSAQLKYHKKAYEVLQNLSPDLDELIIQQDINLYQLKYRREFLDLSLSVRFANLPPGAKLVLVQGRSKSAAPSQVSIALQLDEGGRLMGKFSSDTVLWEILKFFESTNSSLNLTTRSEIPTQKNNTLFKKFTESGKKKFYQMPVCVFMNKEYNTIPILKQTSLRDAGLTSGNGVIRVLLKCTDKTLEEILSEIETVSKGDDTSTATEIFVKPDRVSSLVELNENSSANPDVSKNFSNSEVSEEDPTRKQNIEIPNSLGNTEVAIDDADKVTSMDVDSVSITTDNPSNVPKMMETGDGVSNNKSLESSKSIDKPNYLEKFKEVEDTPMDITNPEKDSNENLLPFDREIKVYKALPANVKAAKGKLFFN</sequence>
<proteinExistence type="predicted"/>
<accession>A0AAD5U163</accession>
<dbReference type="InterPro" id="IPR027267">
    <property type="entry name" value="AH/BAR_dom_sf"/>
</dbReference>
<dbReference type="InterPro" id="IPR004148">
    <property type="entry name" value="BAR_dom"/>
</dbReference>
<evidence type="ECO:0000313" key="4">
    <source>
        <dbReference type="Proteomes" id="UP001211065"/>
    </source>
</evidence>
<evidence type="ECO:0000259" key="2">
    <source>
        <dbReference type="SMART" id="SM00721"/>
    </source>
</evidence>
<feature type="region of interest" description="Disordered" evidence="1">
    <location>
        <begin position="477"/>
        <end position="513"/>
    </location>
</feature>
<dbReference type="SUPFAM" id="SSF54236">
    <property type="entry name" value="Ubiquitin-like"/>
    <property type="match status" value="1"/>
</dbReference>
<dbReference type="InterPro" id="IPR029071">
    <property type="entry name" value="Ubiquitin-like_domsf"/>
</dbReference>
<name>A0AAD5U163_9FUNG</name>
<dbReference type="SUPFAM" id="SSF103657">
    <property type="entry name" value="BAR/IMD domain-like"/>
    <property type="match status" value="1"/>
</dbReference>
<protein>
    <recommendedName>
        <fullName evidence="2">BAR domain-containing protein</fullName>
    </recommendedName>
</protein>
<dbReference type="Pfam" id="PF11470">
    <property type="entry name" value="TUG-UBL1"/>
    <property type="match status" value="1"/>
</dbReference>
<dbReference type="PANTHER" id="PTHR46467:SF1">
    <property type="entry name" value="TETHER CONTAINING UBX DOMAIN FOR GLUT4"/>
    <property type="match status" value="1"/>
</dbReference>
<dbReference type="Gene3D" id="1.20.1270.60">
    <property type="entry name" value="Arfaptin homology (AH) domain/BAR domain"/>
    <property type="match status" value="1"/>
</dbReference>
<evidence type="ECO:0000313" key="3">
    <source>
        <dbReference type="EMBL" id="KAJ3215272.1"/>
    </source>
</evidence>
<dbReference type="GO" id="GO:0005634">
    <property type="term" value="C:nucleus"/>
    <property type="evidence" value="ECO:0007669"/>
    <property type="project" value="TreeGrafter"/>
</dbReference>
<evidence type="ECO:0000256" key="1">
    <source>
        <dbReference type="SAM" id="MobiDB-lite"/>
    </source>
</evidence>
<dbReference type="AlphaFoldDB" id="A0AAD5U163"/>
<comment type="caution">
    <text evidence="3">The sequence shown here is derived from an EMBL/GenBank/DDBJ whole genome shotgun (WGS) entry which is preliminary data.</text>
</comment>
<dbReference type="GO" id="GO:0005737">
    <property type="term" value="C:cytoplasm"/>
    <property type="evidence" value="ECO:0007669"/>
    <property type="project" value="InterPro"/>
</dbReference>
<feature type="compositionally biased region" description="Polar residues" evidence="1">
    <location>
        <begin position="551"/>
        <end position="561"/>
    </location>
</feature>
<reference evidence="3" key="1">
    <citation type="submission" date="2020-05" db="EMBL/GenBank/DDBJ databases">
        <title>Phylogenomic resolution of chytrid fungi.</title>
        <authorList>
            <person name="Stajich J.E."/>
            <person name="Amses K."/>
            <person name="Simmons R."/>
            <person name="Seto K."/>
            <person name="Myers J."/>
            <person name="Bonds A."/>
            <person name="Quandt C.A."/>
            <person name="Barry K."/>
            <person name="Liu P."/>
            <person name="Grigoriev I."/>
            <person name="Longcore J.E."/>
            <person name="James T.Y."/>
        </authorList>
    </citation>
    <scope>NUCLEOTIDE SEQUENCE</scope>
    <source>
        <strain evidence="3">JEL0476</strain>
    </source>
</reference>